<evidence type="ECO:0000313" key="2">
    <source>
        <dbReference type="EMBL" id="MBB3665210.1"/>
    </source>
</evidence>
<evidence type="ECO:0000313" key="3">
    <source>
        <dbReference type="Proteomes" id="UP000564573"/>
    </source>
</evidence>
<feature type="compositionally biased region" description="Basic and acidic residues" evidence="1">
    <location>
        <begin position="158"/>
        <end position="168"/>
    </location>
</feature>
<dbReference type="RefSeq" id="WP_183786441.1">
    <property type="nucleotide sequence ID" value="NZ_JACIBS010000003.1"/>
</dbReference>
<proteinExistence type="predicted"/>
<keyword evidence="3" id="KW-1185">Reference proteome</keyword>
<evidence type="ECO:0000256" key="1">
    <source>
        <dbReference type="SAM" id="MobiDB-lite"/>
    </source>
</evidence>
<name>A0A839XPQ3_9PSEU</name>
<dbReference type="InterPro" id="IPR010148">
    <property type="entry name" value="CRISPR-assoc_prot_CT1975"/>
</dbReference>
<reference evidence="2 3" key="1">
    <citation type="submission" date="2020-08" db="EMBL/GenBank/DDBJ databases">
        <title>Sequencing the genomes of 1000 actinobacteria strains.</title>
        <authorList>
            <person name="Klenk H.-P."/>
        </authorList>
    </citation>
    <scope>NUCLEOTIDE SEQUENCE [LARGE SCALE GENOMIC DNA]</scope>
    <source>
        <strain evidence="2 3">DSM 45267</strain>
    </source>
</reference>
<comment type="caution">
    <text evidence="2">The sequence shown here is derived from an EMBL/GenBank/DDBJ whole genome shotgun (WGS) entry which is preliminary data.</text>
</comment>
<sequence length="410" mass="43710">MFVTIHALQSLPYSNLNRDREGAPKTCEYGGVVRARVSSQAWKRPIRDAIETELGASTWRTRRLAPKIADRLIAAGWNGDDARRAGRAVLDAAAGAAAKSASKQGGLRPDPDTDESNIMLWVADAALDELVALCDSQRDAIVATPLPTPKKSGRKATKPSDSEHEQPERVTVLDGAAVLPALETRNPVISLLGRFVAELPGSQVDGAVQMAHAISVNATTDEVDFFATVDDYLDDGSRGAAHIGDAEYTSGTMYRYATVNVDRLAANLGTEDAPDIDGALQLVDVFARAFCRELPTGKQNVTAAHTWPDFVYTTVTDRPLSLVTAFEKALRPSSNGYLERAVAQLDRYNKGMLAFTGEHPRWHGHALSPAAGADEPANLGELHTGISDLVRATTDAAADTAAARDTAGAA</sequence>
<dbReference type="Proteomes" id="UP000564573">
    <property type="component" value="Unassembled WGS sequence"/>
</dbReference>
<accession>A0A839XPQ3</accession>
<protein>
    <submittedName>
        <fullName evidence="2">CRISPR system Cascade subunit CasC</fullName>
    </submittedName>
</protein>
<dbReference type="NCBIfam" id="TIGR01869">
    <property type="entry name" value="casC_Cse4"/>
    <property type="match status" value="1"/>
</dbReference>
<feature type="region of interest" description="Disordered" evidence="1">
    <location>
        <begin position="144"/>
        <end position="168"/>
    </location>
</feature>
<organism evidence="2 3">
    <name type="scientific">Prauserella sediminis</name>
    <dbReference type="NCBI Taxonomy" id="577680"/>
    <lineage>
        <taxon>Bacteria</taxon>
        <taxon>Bacillati</taxon>
        <taxon>Actinomycetota</taxon>
        <taxon>Actinomycetes</taxon>
        <taxon>Pseudonocardiales</taxon>
        <taxon>Pseudonocardiaceae</taxon>
        <taxon>Prauserella</taxon>
        <taxon>Prauserella salsuginis group</taxon>
    </lineage>
</organism>
<dbReference type="AlphaFoldDB" id="A0A839XPQ3"/>
<dbReference type="EMBL" id="JACIBS010000003">
    <property type="protein sequence ID" value="MBB3665210.1"/>
    <property type="molecule type" value="Genomic_DNA"/>
</dbReference>
<dbReference type="Pfam" id="PF09344">
    <property type="entry name" value="Cas_CT1975"/>
    <property type="match status" value="1"/>
</dbReference>
<gene>
    <name evidence="2" type="ORF">FB384_004163</name>
</gene>